<keyword evidence="1" id="KW-0472">Membrane</keyword>
<dbReference type="HOGENOM" id="CLU_2506843_0_0_9"/>
<dbReference type="AlphaFoldDB" id="G8LVJ6"/>
<keyword evidence="1" id="KW-0812">Transmembrane</keyword>
<sequence precursor="true">MTSLLLLVVIYILLFGADRFKEKSKIAIIIILGSVVIFFVLGMIINIPKNIAEGNWKVILIDIIVVLGSFVAAYILNSRRKKSIF</sequence>
<evidence type="ECO:0000313" key="3">
    <source>
        <dbReference type="Proteomes" id="UP000005435"/>
    </source>
</evidence>
<reference evidence="2 3" key="2">
    <citation type="journal article" date="2012" name="Stand. Genomic Sci.">
        <title>Complete Genome Sequence of Clostridium clariflavum DSM 19732.</title>
        <authorList>
            <person name="Izquierdo J.A."/>
            <person name="Goodwin L."/>
            <person name="Davenport K.W."/>
            <person name="Teshima H."/>
            <person name="Bruce D."/>
            <person name="Detter C."/>
            <person name="Tapia R."/>
            <person name="Han S."/>
            <person name="Land M."/>
            <person name="Hauser L."/>
            <person name="Jeffries C.D."/>
            <person name="Han J."/>
            <person name="Pitluck S."/>
            <person name="Nolan M."/>
            <person name="Chen A."/>
            <person name="Huntemann M."/>
            <person name="Mavromatis K."/>
            <person name="Mikhailova N."/>
            <person name="Liolios K."/>
            <person name="Woyke T."/>
            <person name="Lynd L.R."/>
        </authorList>
    </citation>
    <scope>NUCLEOTIDE SEQUENCE [LARGE SCALE GENOMIC DNA]</scope>
    <source>
        <strain evidence="3">DSM 19732 / NBRC 101661 / EBR45</strain>
    </source>
</reference>
<proteinExistence type="predicted"/>
<reference evidence="3" key="1">
    <citation type="submission" date="2011-12" db="EMBL/GenBank/DDBJ databases">
        <title>Complete sequence of Clostridium clariflavum DSM 19732.</title>
        <authorList>
            <consortium name="US DOE Joint Genome Institute"/>
            <person name="Lucas S."/>
            <person name="Han J."/>
            <person name="Lapidus A."/>
            <person name="Cheng J.-F."/>
            <person name="Goodwin L."/>
            <person name="Pitluck S."/>
            <person name="Peters L."/>
            <person name="Teshima H."/>
            <person name="Detter J.C."/>
            <person name="Han C."/>
            <person name="Tapia R."/>
            <person name="Land M."/>
            <person name="Hauser L."/>
            <person name="Kyrpides N."/>
            <person name="Ivanova N."/>
            <person name="Pagani I."/>
            <person name="Kitzmiller T."/>
            <person name="Lynd L."/>
            <person name="Izquierdo J."/>
            <person name="Woyke T."/>
        </authorList>
    </citation>
    <scope>NUCLEOTIDE SEQUENCE [LARGE SCALE GENOMIC DNA]</scope>
    <source>
        <strain evidence="3">DSM 19732 / NBRC 101661 / EBR45</strain>
    </source>
</reference>
<organism evidence="2 3">
    <name type="scientific">Acetivibrio clariflavus (strain DSM 19732 / NBRC 101661 / EBR45)</name>
    <name type="common">Clostridium clariflavum</name>
    <dbReference type="NCBI Taxonomy" id="720554"/>
    <lineage>
        <taxon>Bacteria</taxon>
        <taxon>Bacillati</taxon>
        <taxon>Bacillota</taxon>
        <taxon>Clostridia</taxon>
        <taxon>Eubacteriales</taxon>
        <taxon>Oscillospiraceae</taxon>
        <taxon>Acetivibrio</taxon>
    </lineage>
</organism>
<dbReference type="Proteomes" id="UP000005435">
    <property type="component" value="Chromosome"/>
</dbReference>
<feature type="transmembrane region" description="Helical" evidence="1">
    <location>
        <begin position="59"/>
        <end position="76"/>
    </location>
</feature>
<keyword evidence="1" id="KW-1133">Transmembrane helix</keyword>
<dbReference type="KEGG" id="ccl:Clocl_1983"/>
<evidence type="ECO:0000313" key="2">
    <source>
        <dbReference type="EMBL" id="AEV68585.1"/>
    </source>
</evidence>
<dbReference type="RefSeq" id="WP_014255165.1">
    <property type="nucleotide sequence ID" value="NC_016627.1"/>
</dbReference>
<feature type="transmembrane region" description="Helical" evidence="1">
    <location>
        <begin position="26"/>
        <end position="47"/>
    </location>
</feature>
<name>G8LVJ6_ACECE</name>
<keyword evidence="3" id="KW-1185">Reference proteome</keyword>
<protein>
    <submittedName>
        <fullName evidence="2">Uncharacterized protein</fullName>
    </submittedName>
</protein>
<dbReference type="EMBL" id="CP003065">
    <property type="protein sequence ID" value="AEV68585.1"/>
    <property type="molecule type" value="Genomic_DNA"/>
</dbReference>
<gene>
    <name evidence="2" type="ordered locus">Clocl_1983</name>
</gene>
<evidence type="ECO:0000256" key="1">
    <source>
        <dbReference type="SAM" id="Phobius"/>
    </source>
</evidence>
<accession>G8LVJ6</accession>